<evidence type="ECO:0000313" key="6">
    <source>
        <dbReference type="Proteomes" id="UP000446768"/>
    </source>
</evidence>
<proteinExistence type="predicted"/>
<evidence type="ECO:0000313" key="5">
    <source>
        <dbReference type="EMBL" id="MRV72610.1"/>
    </source>
</evidence>
<reference evidence="5 6" key="1">
    <citation type="submission" date="2019-11" db="EMBL/GenBank/DDBJ databases">
        <title>Novel species isolated from a subtropical stream in China.</title>
        <authorList>
            <person name="Lu H."/>
        </authorList>
    </citation>
    <scope>NUCLEOTIDE SEQUENCE [LARGE SCALE GENOMIC DNA]</scope>
    <source>
        <strain evidence="5 6">FT92W</strain>
    </source>
</reference>
<dbReference type="GO" id="GO:0016491">
    <property type="term" value="F:oxidoreductase activity"/>
    <property type="evidence" value="ECO:0007669"/>
    <property type="project" value="UniProtKB-KW"/>
</dbReference>
<organism evidence="5 6">
    <name type="scientific">Pseudoduganella rivuli</name>
    <dbReference type="NCBI Taxonomy" id="2666085"/>
    <lineage>
        <taxon>Bacteria</taxon>
        <taxon>Pseudomonadati</taxon>
        <taxon>Pseudomonadota</taxon>
        <taxon>Betaproteobacteria</taxon>
        <taxon>Burkholderiales</taxon>
        <taxon>Oxalobacteraceae</taxon>
        <taxon>Telluria group</taxon>
        <taxon>Pseudoduganella</taxon>
    </lineage>
</organism>
<dbReference type="Pfam" id="PF01232">
    <property type="entry name" value="Mannitol_dh"/>
    <property type="match status" value="1"/>
</dbReference>
<dbReference type="Pfam" id="PF08125">
    <property type="entry name" value="Mannitol_dh_C"/>
    <property type="match status" value="1"/>
</dbReference>
<dbReference type="InterPro" id="IPR036291">
    <property type="entry name" value="NAD(P)-bd_dom_sf"/>
</dbReference>
<dbReference type="SUPFAM" id="SSF48179">
    <property type="entry name" value="6-phosphogluconate dehydrogenase C-terminal domain-like"/>
    <property type="match status" value="1"/>
</dbReference>
<dbReference type="PANTHER" id="PTHR30524:SF0">
    <property type="entry name" value="ALTRONATE OXIDOREDUCTASE-RELATED"/>
    <property type="match status" value="1"/>
</dbReference>
<dbReference type="RefSeq" id="WP_371867934.1">
    <property type="nucleotide sequence ID" value="NZ_WKJJ01000007.1"/>
</dbReference>
<dbReference type="PANTHER" id="PTHR30524">
    <property type="entry name" value="MANNITOL-1-PHOSPHATE 5-DEHYDROGENASE"/>
    <property type="match status" value="1"/>
</dbReference>
<feature type="domain" description="Mannitol dehydrogenase N-terminal" evidence="3">
    <location>
        <begin position="4"/>
        <end position="223"/>
    </location>
</feature>
<dbReference type="EMBL" id="WKJJ01000007">
    <property type="protein sequence ID" value="MRV72610.1"/>
    <property type="molecule type" value="Genomic_DNA"/>
</dbReference>
<dbReference type="Gene3D" id="1.10.1040.10">
    <property type="entry name" value="N-(1-d-carboxylethyl)-l-norvaline Dehydrogenase, domain 2"/>
    <property type="match status" value="1"/>
</dbReference>
<feature type="domain" description="Mannitol dehydrogenase C-terminal" evidence="4">
    <location>
        <begin position="242"/>
        <end position="359"/>
    </location>
</feature>
<dbReference type="Gene3D" id="3.40.50.720">
    <property type="entry name" value="NAD(P)-binding Rossmann-like Domain"/>
    <property type="match status" value="1"/>
</dbReference>
<evidence type="ECO:0000259" key="4">
    <source>
        <dbReference type="Pfam" id="PF08125"/>
    </source>
</evidence>
<dbReference type="SUPFAM" id="SSF51735">
    <property type="entry name" value="NAD(P)-binding Rossmann-fold domains"/>
    <property type="match status" value="1"/>
</dbReference>
<keyword evidence="2" id="KW-0520">NAD</keyword>
<protein>
    <submittedName>
        <fullName evidence="5">Mannitol dehydrogenase family protein</fullName>
    </submittedName>
</protein>
<evidence type="ECO:0000256" key="2">
    <source>
        <dbReference type="ARBA" id="ARBA00023027"/>
    </source>
</evidence>
<dbReference type="InterPro" id="IPR013131">
    <property type="entry name" value="Mannitol_DH_N"/>
</dbReference>
<sequence length="378" mass="41621">MHPILQFGTSRFLQAHVDLFVSEALAAGNALGNITIVQTTGSAGSARRVAAFRQADGYPVIVRGCVAGAPFQREQRVTSVANALQADQDWPQVVEAAVAAQVIVSNTGDRGYELNPSDSALLLETWCAPRSFPAKLVVLLHARYLRGAAPVTLMPCELIANNGSVLRDIVLDLARAWHMDGGFIHYLAHTCVWVNSLVDRIVSEALEPVGAVAEPYALWAIEAQPGMVLPCTHPSIVVTERLEPYERRKLLMLNLGHSFLAEQWLRDGRPADETVLQAMADPVLRAALEAVWEEEVLPLFAALGEREMSRAYLAEVRDRFNNPYLAHRLADIAQNHEEKKRRRFVPALQLAAELGLDLQQKRLRAALDGTRLAVKEPA</sequence>
<dbReference type="InterPro" id="IPR013328">
    <property type="entry name" value="6PGD_dom2"/>
</dbReference>
<keyword evidence="1" id="KW-0560">Oxidoreductase</keyword>
<comment type="caution">
    <text evidence="5">The sequence shown here is derived from an EMBL/GenBank/DDBJ whole genome shotgun (WGS) entry which is preliminary data.</text>
</comment>
<dbReference type="Proteomes" id="UP000446768">
    <property type="component" value="Unassembled WGS sequence"/>
</dbReference>
<evidence type="ECO:0000256" key="1">
    <source>
        <dbReference type="ARBA" id="ARBA00023002"/>
    </source>
</evidence>
<dbReference type="AlphaFoldDB" id="A0A7X2IMJ7"/>
<name>A0A7X2IMJ7_9BURK</name>
<gene>
    <name evidence="5" type="ORF">GJ700_12925</name>
</gene>
<evidence type="ECO:0000259" key="3">
    <source>
        <dbReference type="Pfam" id="PF01232"/>
    </source>
</evidence>
<keyword evidence="6" id="KW-1185">Reference proteome</keyword>
<accession>A0A7X2IMJ7</accession>
<dbReference type="InterPro" id="IPR008927">
    <property type="entry name" value="6-PGluconate_DH-like_C_sf"/>
</dbReference>
<dbReference type="InterPro" id="IPR013118">
    <property type="entry name" value="Mannitol_DH_C"/>
</dbReference>